<sequence>MFLIKLRNLYKFSSAIDPYQVLGVDKFTSFPEIKKAYYKMAAQYHPDINKTPSAQKQFILIKESFEKIKLMKGEAVQMNSEGSTKKDNEYESVRKNYKDYDENFQESSSDQQDYKEFYHQAEDMKGQEYDHLKKSFQTIHEVKDIKFKPIDMKMPDPSKRFHLGQVMHLKVFSDGSNLYIITICVGMFILFFVINTVFHIHTKRQTNSQLYNLLNQQVIQEELQDEQLLQQVTTQIEKTKEFKQYKQEQLQKQQISTQKRRQIVPEIQNFISATDLKDSVL</sequence>
<dbReference type="PROSITE" id="PS50076">
    <property type="entry name" value="DNAJ_2"/>
    <property type="match status" value="1"/>
</dbReference>
<evidence type="ECO:0000256" key="2">
    <source>
        <dbReference type="SAM" id="Phobius"/>
    </source>
</evidence>
<comment type="caution">
    <text evidence="4">The sequence shown here is derived from an EMBL/GenBank/DDBJ whole genome shotgun (WGS) entry which is preliminary data.</text>
</comment>
<dbReference type="OrthoDB" id="297160at2759"/>
<dbReference type="PANTHER" id="PTHR43096:SF52">
    <property type="entry name" value="DNAJ HOMOLOG 1, MITOCHONDRIAL-RELATED"/>
    <property type="match status" value="1"/>
</dbReference>
<protein>
    <recommendedName>
        <fullName evidence="3">J domain-containing protein</fullName>
    </recommendedName>
</protein>
<proteinExistence type="predicted"/>
<reference evidence="4" key="1">
    <citation type="submission" date="2021-01" db="EMBL/GenBank/DDBJ databases">
        <authorList>
            <consortium name="Genoscope - CEA"/>
            <person name="William W."/>
        </authorList>
    </citation>
    <scope>NUCLEOTIDE SEQUENCE</scope>
</reference>
<name>A0A8S1QFS6_9CILI</name>
<keyword evidence="2" id="KW-0812">Transmembrane</keyword>
<dbReference type="InterPro" id="IPR001623">
    <property type="entry name" value="DnaJ_domain"/>
</dbReference>
<accession>A0A8S1QFS6</accession>
<feature type="domain" description="J" evidence="3">
    <location>
        <begin position="17"/>
        <end position="101"/>
    </location>
</feature>
<keyword evidence="2" id="KW-0472">Membrane</keyword>
<dbReference type="Proteomes" id="UP000692954">
    <property type="component" value="Unassembled WGS sequence"/>
</dbReference>
<feature type="transmembrane region" description="Helical" evidence="2">
    <location>
        <begin position="178"/>
        <end position="198"/>
    </location>
</feature>
<evidence type="ECO:0000256" key="1">
    <source>
        <dbReference type="ARBA" id="ARBA00023186"/>
    </source>
</evidence>
<dbReference type="AlphaFoldDB" id="A0A8S1QFS6"/>
<dbReference type="SMART" id="SM00271">
    <property type="entry name" value="DnaJ"/>
    <property type="match status" value="1"/>
</dbReference>
<dbReference type="GO" id="GO:0005737">
    <property type="term" value="C:cytoplasm"/>
    <property type="evidence" value="ECO:0007669"/>
    <property type="project" value="TreeGrafter"/>
</dbReference>
<dbReference type="GO" id="GO:0051082">
    <property type="term" value="F:unfolded protein binding"/>
    <property type="evidence" value="ECO:0007669"/>
    <property type="project" value="TreeGrafter"/>
</dbReference>
<evidence type="ECO:0000259" key="3">
    <source>
        <dbReference type="PROSITE" id="PS50076"/>
    </source>
</evidence>
<gene>
    <name evidence="4" type="ORF">PSON_ATCC_30995.1.T1040142</name>
</gene>
<dbReference type="EMBL" id="CAJJDN010000104">
    <property type="protein sequence ID" value="CAD8113891.1"/>
    <property type="molecule type" value="Genomic_DNA"/>
</dbReference>
<dbReference type="CDD" id="cd06257">
    <property type="entry name" value="DnaJ"/>
    <property type="match status" value="1"/>
</dbReference>
<dbReference type="PANTHER" id="PTHR43096">
    <property type="entry name" value="DNAJ HOMOLOG 1, MITOCHONDRIAL-RELATED"/>
    <property type="match status" value="1"/>
</dbReference>
<evidence type="ECO:0000313" key="4">
    <source>
        <dbReference type="EMBL" id="CAD8113891.1"/>
    </source>
</evidence>
<dbReference type="GO" id="GO:0042026">
    <property type="term" value="P:protein refolding"/>
    <property type="evidence" value="ECO:0007669"/>
    <property type="project" value="TreeGrafter"/>
</dbReference>
<keyword evidence="5" id="KW-1185">Reference proteome</keyword>
<keyword evidence="1" id="KW-0143">Chaperone</keyword>
<organism evidence="4 5">
    <name type="scientific">Paramecium sonneborni</name>
    <dbReference type="NCBI Taxonomy" id="65129"/>
    <lineage>
        <taxon>Eukaryota</taxon>
        <taxon>Sar</taxon>
        <taxon>Alveolata</taxon>
        <taxon>Ciliophora</taxon>
        <taxon>Intramacronucleata</taxon>
        <taxon>Oligohymenophorea</taxon>
        <taxon>Peniculida</taxon>
        <taxon>Parameciidae</taxon>
        <taxon>Paramecium</taxon>
    </lineage>
</organism>
<keyword evidence="2" id="KW-1133">Transmembrane helix</keyword>
<dbReference type="Pfam" id="PF00226">
    <property type="entry name" value="DnaJ"/>
    <property type="match status" value="1"/>
</dbReference>
<evidence type="ECO:0000313" key="5">
    <source>
        <dbReference type="Proteomes" id="UP000692954"/>
    </source>
</evidence>